<dbReference type="InterPro" id="IPR011114">
    <property type="entry name" value="RuvA_C"/>
</dbReference>
<comment type="function">
    <text evidence="6">The RuvA-RuvB-RuvC complex processes Holliday junction (HJ) DNA during genetic recombination and DNA repair, while the RuvA-RuvB complex plays an important role in the rescue of blocked DNA replication forks via replication fork reversal (RFR). RuvA specifically binds to HJ cruciform DNA, conferring on it an open structure. The RuvB hexamer acts as an ATP-dependent pump, pulling dsDNA into and through the RuvAB complex. HJ branch migration allows RuvC to scan DNA until it finds its consensus sequence, where it cleaves and resolves the cruciform DNA.</text>
</comment>
<comment type="subcellular location">
    <subcellularLocation>
        <location evidence="6">Cytoplasm</location>
    </subcellularLocation>
</comment>
<feature type="domain" description="Helix-hairpin-helix DNA-binding motif class 1" evidence="7">
    <location>
        <begin position="108"/>
        <end position="127"/>
    </location>
</feature>
<evidence type="ECO:0000256" key="3">
    <source>
        <dbReference type="ARBA" id="ARBA00023125"/>
    </source>
</evidence>
<dbReference type="Pfam" id="PF01330">
    <property type="entry name" value="RuvA_N"/>
    <property type="match status" value="1"/>
</dbReference>
<dbReference type="SUPFAM" id="SSF50249">
    <property type="entry name" value="Nucleic acid-binding proteins"/>
    <property type="match status" value="1"/>
</dbReference>
<sequence length="195" mass="21094">MIAFLRGRLVRVTAGAAVIEVGGVGYRVNIPLSLGPRLPQPGAECKLYTHFILREEQPALFGFGSEEERDFFVLLLGVSGVGPKAALAILSCLSVAEIKQALREEKAAILQMVPGIGKKTAQRILLELKDKFDKEEAAVPKETADAVEALVTLGYRRGEAREAVRRVMGSGTGDLETILRSALGLLLRQKNGVRE</sequence>
<keyword evidence="3 6" id="KW-0238">DNA-binding</keyword>
<dbReference type="Pfam" id="PF14520">
    <property type="entry name" value="HHH_5"/>
    <property type="match status" value="1"/>
</dbReference>
<dbReference type="GO" id="GO:0005737">
    <property type="term" value="C:cytoplasm"/>
    <property type="evidence" value="ECO:0007669"/>
    <property type="project" value="UniProtKB-SubCell"/>
</dbReference>
<comment type="subunit">
    <text evidence="6">Homotetramer. Forms an RuvA(8)-RuvB(12)-Holliday junction (HJ) complex. HJ DNA is sandwiched between 2 RuvA tetramers; dsDNA enters through RuvA and exits via RuvB. An RuvB hexamer assembles on each DNA strand where it exits the tetramer. Each RuvB hexamer is contacted by two RuvA subunits (via domain III) on 2 adjacent RuvB subunits; this complex drives branch migration. In the full resolvosome a probable DNA-RuvA(4)-RuvB(12)-RuvC(2) complex forms which resolves the HJ.</text>
</comment>
<feature type="region of interest" description="Domain I" evidence="6">
    <location>
        <begin position="1"/>
        <end position="64"/>
    </location>
</feature>
<gene>
    <name evidence="6 8" type="primary">ruvA</name>
    <name evidence="8" type="ORF">ENQ34_01510</name>
</gene>
<dbReference type="InterPro" id="IPR036267">
    <property type="entry name" value="RuvA_C_sf"/>
</dbReference>
<dbReference type="AlphaFoldDB" id="A0A7C2EIJ2"/>
<dbReference type="InterPro" id="IPR012340">
    <property type="entry name" value="NA-bd_OB-fold"/>
</dbReference>
<dbReference type="GO" id="GO:0005524">
    <property type="term" value="F:ATP binding"/>
    <property type="evidence" value="ECO:0007669"/>
    <property type="project" value="InterPro"/>
</dbReference>
<dbReference type="HAMAP" id="MF_00031">
    <property type="entry name" value="DNA_HJ_migration_RuvA"/>
    <property type="match status" value="1"/>
</dbReference>
<keyword evidence="4 6" id="KW-0233">DNA recombination</keyword>
<dbReference type="NCBIfam" id="TIGR00084">
    <property type="entry name" value="ruvA"/>
    <property type="match status" value="1"/>
</dbReference>
<dbReference type="Gene3D" id="1.10.150.20">
    <property type="entry name" value="5' to 3' exonuclease, C-terminal subdomain"/>
    <property type="match status" value="1"/>
</dbReference>
<dbReference type="GO" id="GO:0000400">
    <property type="term" value="F:four-way junction DNA binding"/>
    <property type="evidence" value="ECO:0007669"/>
    <property type="project" value="UniProtKB-UniRule"/>
</dbReference>
<dbReference type="GO" id="GO:0006281">
    <property type="term" value="P:DNA repair"/>
    <property type="evidence" value="ECO:0007669"/>
    <property type="project" value="UniProtKB-UniRule"/>
</dbReference>
<dbReference type="EMBL" id="DSMU01000098">
    <property type="protein sequence ID" value="HEL65347.1"/>
    <property type="molecule type" value="Genomic_DNA"/>
</dbReference>
<feature type="region of interest" description="Domain III" evidence="6">
    <location>
        <begin position="145"/>
        <end position="195"/>
    </location>
</feature>
<evidence type="ECO:0000259" key="7">
    <source>
        <dbReference type="SMART" id="SM00278"/>
    </source>
</evidence>
<dbReference type="CDD" id="cd14332">
    <property type="entry name" value="UBA_RuvA_C"/>
    <property type="match status" value="1"/>
</dbReference>
<evidence type="ECO:0000256" key="5">
    <source>
        <dbReference type="ARBA" id="ARBA00023204"/>
    </source>
</evidence>
<comment type="caution">
    <text evidence="6">Lacks conserved residue(s) required for the propagation of feature annotation.</text>
</comment>
<dbReference type="InterPro" id="IPR010994">
    <property type="entry name" value="RuvA_2-like"/>
</dbReference>
<dbReference type="GO" id="GO:0009378">
    <property type="term" value="F:four-way junction helicase activity"/>
    <property type="evidence" value="ECO:0007669"/>
    <property type="project" value="InterPro"/>
</dbReference>
<dbReference type="Pfam" id="PF07499">
    <property type="entry name" value="RuvA_C"/>
    <property type="match status" value="1"/>
</dbReference>
<dbReference type="Gene3D" id="1.10.8.10">
    <property type="entry name" value="DNA helicase RuvA subunit, C-terminal domain"/>
    <property type="match status" value="1"/>
</dbReference>
<organism evidence="8">
    <name type="scientific">Ammonifex degensii</name>
    <dbReference type="NCBI Taxonomy" id="42838"/>
    <lineage>
        <taxon>Bacteria</taxon>
        <taxon>Bacillati</taxon>
        <taxon>Bacillota</taxon>
        <taxon>Clostridia</taxon>
        <taxon>Thermoanaerobacterales</taxon>
        <taxon>Thermoanaerobacteraceae</taxon>
        <taxon>Ammonifex</taxon>
    </lineage>
</organism>
<dbReference type="GO" id="GO:0048476">
    <property type="term" value="C:Holliday junction resolvase complex"/>
    <property type="evidence" value="ECO:0007669"/>
    <property type="project" value="UniProtKB-UniRule"/>
</dbReference>
<evidence type="ECO:0000256" key="1">
    <source>
        <dbReference type="ARBA" id="ARBA00022490"/>
    </source>
</evidence>
<protein>
    <recommendedName>
        <fullName evidence="6">Holliday junction branch migration complex subunit RuvA</fullName>
    </recommendedName>
</protein>
<keyword evidence="2 6" id="KW-0227">DNA damage</keyword>
<dbReference type="SMART" id="SM00278">
    <property type="entry name" value="HhH1"/>
    <property type="match status" value="2"/>
</dbReference>
<dbReference type="Gene3D" id="2.40.50.140">
    <property type="entry name" value="Nucleic acid-binding proteins"/>
    <property type="match status" value="1"/>
</dbReference>
<dbReference type="SUPFAM" id="SSF47781">
    <property type="entry name" value="RuvA domain 2-like"/>
    <property type="match status" value="1"/>
</dbReference>
<comment type="similarity">
    <text evidence="6">Belongs to the RuvA family.</text>
</comment>
<evidence type="ECO:0000313" key="8">
    <source>
        <dbReference type="EMBL" id="HEL65347.1"/>
    </source>
</evidence>
<dbReference type="SUPFAM" id="SSF46929">
    <property type="entry name" value="DNA helicase RuvA subunit, C-terminal domain"/>
    <property type="match status" value="1"/>
</dbReference>
<reference evidence="8" key="1">
    <citation type="journal article" date="2020" name="mSystems">
        <title>Genome- and Community-Level Interaction Insights into Carbon Utilization and Element Cycling Functions of Hydrothermarchaeota in Hydrothermal Sediment.</title>
        <authorList>
            <person name="Zhou Z."/>
            <person name="Liu Y."/>
            <person name="Xu W."/>
            <person name="Pan J."/>
            <person name="Luo Z.H."/>
            <person name="Li M."/>
        </authorList>
    </citation>
    <scope>NUCLEOTIDE SEQUENCE [LARGE SCALE GENOMIC DNA]</scope>
    <source>
        <strain evidence="8">SpSt-300</strain>
    </source>
</reference>
<keyword evidence="1 6" id="KW-0963">Cytoplasm</keyword>
<dbReference type="InterPro" id="IPR003583">
    <property type="entry name" value="Hlx-hairpin-Hlx_DNA-bd_motif"/>
</dbReference>
<dbReference type="InterPro" id="IPR013849">
    <property type="entry name" value="DNA_helicase_Holl-junc_RuvA_I"/>
</dbReference>
<name>A0A7C2EIJ2_9THEO</name>
<dbReference type="GO" id="GO:0006310">
    <property type="term" value="P:DNA recombination"/>
    <property type="evidence" value="ECO:0007669"/>
    <property type="project" value="UniProtKB-UniRule"/>
</dbReference>
<evidence type="ECO:0000256" key="6">
    <source>
        <dbReference type="HAMAP-Rule" id="MF_00031"/>
    </source>
</evidence>
<keyword evidence="5 6" id="KW-0234">DNA repair</keyword>
<dbReference type="GO" id="GO:0009379">
    <property type="term" value="C:Holliday junction helicase complex"/>
    <property type="evidence" value="ECO:0007669"/>
    <property type="project" value="InterPro"/>
</dbReference>
<dbReference type="InterPro" id="IPR000085">
    <property type="entry name" value="RuvA"/>
</dbReference>
<evidence type="ECO:0000256" key="2">
    <source>
        <dbReference type="ARBA" id="ARBA00022763"/>
    </source>
</evidence>
<proteinExistence type="inferred from homology"/>
<feature type="domain" description="Helix-hairpin-helix DNA-binding motif class 1" evidence="7">
    <location>
        <begin position="73"/>
        <end position="92"/>
    </location>
</feature>
<comment type="caution">
    <text evidence="8">The sequence shown here is derived from an EMBL/GenBank/DDBJ whole genome shotgun (WGS) entry which is preliminary data.</text>
</comment>
<comment type="domain">
    <text evidence="6">Has three domains with a flexible linker between the domains II and III and assumes an 'L' shape. Domain III is highly mobile and contacts RuvB.</text>
</comment>
<accession>A0A7C2EIJ2</accession>
<evidence type="ECO:0000256" key="4">
    <source>
        <dbReference type="ARBA" id="ARBA00023172"/>
    </source>
</evidence>